<reference evidence="5 6" key="1">
    <citation type="submission" date="2017-10" db="EMBL/GenBank/DDBJ databases">
        <title>Genomics of the genus Arcobacter.</title>
        <authorList>
            <person name="Perez-Cataluna A."/>
            <person name="Figueras M.J."/>
        </authorList>
    </citation>
    <scope>NUCLEOTIDE SEQUENCE [LARGE SCALE GENOMIC DNA]</scope>
    <source>
        <strain evidence="5 6">DSM 24636</strain>
    </source>
</reference>
<keyword evidence="2" id="KW-0238">DNA-binding</keyword>
<dbReference type="Proteomes" id="UP000290191">
    <property type="component" value="Unassembled WGS sequence"/>
</dbReference>
<dbReference type="InterPro" id="IPR018062">
    <property type="entry name" value="HTH_AraC-typ_CS"/>
</dbReference>
<dbReference type="InterPro" id="IPR018060">
    <property type="entry name" value="HTH_AraC"/>
</dbReference>
<name>A0A4Q0XY65_9BACT</name>
<evidence type="ECO:0000256" key="2">
    <source>
        <dbReference type="ARBA" id="ARBA00023125"/>
    </source>
</evidence>
<dbReference type="PROSITE" id="PS00041">
    <property type="entry name" value="HTH_ARAC_FAMILY_1"/>
    <property type="match status" value="1"/>
</dbReference>
<keyword evidence="6" id="KW-1185">Reference proteome</keyword>
<keyword evidence="3" id="KW-0804">Transcription</keyword>
<dbReference type="PANTHER" id="PTHR47893">
    <property type="entry name" value="REGULATORY PROTEIN PCHR"/>
    <property type="match status" value="1"/>
</dbReference>
<keyword evidence="1" id="KW-0805">Transcription regulation</keyword>
<dbReference type="STRING" id="877500.GCA_000935065_02093"/>
<dbReference type="SUPFAM" id="SSF46689">
    <property type="entry name" value="Homeodomain-like"/>
    <property type="match status" value="1"/>
</dbReference>
<evidence type="ECO:0000259" key="4">
    <source>
        <dbReference type="PROSITE" id="PS01124"/>
    </source>
</evidence>
<dbReference type="Pfam" id="PF12833">
    <property type="entry name" value="HTH_18"/>
    <property type="match status" value="1"/>
</dbReference>
<dbReference type="RefSeq" id="WP_129082238.1">
    <property type="nucleotide sequence ID" value="NZ_CP041070.1"/>
</dbReference>
<comment type="caution">
    <text evidence="5">The sequence shown here is derived from an EMBL/GenBank/DDBJ whole genome shotgun (WGS) entry which is preliminary data.</text>
</comment>
<evidence type="ECO:0000313" key="5">
    <source>
        <dbReference type="EMBL" id="RXJ62620.1"/>
    </source>
</evidence>
<dbReference type="PROSITE" id="PS01124">
    <property type="entry name" value="HTH_ARAC_FAMILY_2"/>
    <property type="match status" value="1"/>
</dbReference>
<organism evidence="5 6">
    <name type="scientific">Halarcobacter anaerophilus</name>
    <dbReference type="NCBI Taxonomy" id="877500"/>
    <lineage>
        <taxon>Bacteria</taxon>
        <taxon>Pseudomonadati</taxon>
        <taxon>Campylobacterota</taxon>
        <taxon>Epsilonproteobacteria</taxon>
        <taxon>Campylobacterales</taxon>
        <taxon>Arcobacteraceae</taxon>
        <taxon>Halarcobacter</taxon>
    </lineage>
</organism>
<dbReference type="EMBL" id="PDKO01000007">
    <property type="protein sequence ID" value="RXJ62620.1"/>
    <property type="molecule type" value="Genomic_DNA"/>
</dbReference>
<dbReference type="SMART" id="SM00342">
    <property type="entry name" value="HTH_ARAC"/>
    <property type="match status" value="1"/>
</dbReference>
<gene>
    <name evidence="5" type="ORF">CRV06_09130</name>
</gene>
<accession>A0A4Q0XY65</accession>
<evidence type="ECO:0000256" key="3">
    <source>
        <dbReference type="ARBA" id="ARBA00023163"/>
    </source>
</evidence>
<dbReference type="GO" id="GO:0043565">
    <property type="term" value="F:sequence-specific DNA binding"/>
    <property type="evidence" value="ECO:0007669"/>
    <property type="project" value="InterPro"/>
</dbReference>
<dbReference type="Gene3D" id="1.10.10.60">
    <property type="entry name" value="Homeodomain-like"/>
    <property type="match status" value="1"/>
</dbReference>
<feature type="domain" description="HTH araC/xylS-type" evidence="4">
    <location>
        <begin position="217"/>
        <end position="315"/>
    </location>
</feature>
<dbReference type="InterPro" id="IPR053142">
    <property type="entry name" value="PchR_regulatory_protein"/>
</dbReference>
<protein>
    <submittedName>
        <fullName evidence="5">AraC family transcriptional regulator</fullName>
    </submittedName>
</protein>
<dbReference type="OrthoDB" id="5342385at2"/>
<sequence>MSTGIKESIFNTVKSNSRIKLPKESAFIKSEAINVNSGIKIYKNDFKIYKDSVANYESDFSGITINICFNANHFYISELSDFRINPLANHTIVNYITKDKGQIFYKKDSEIKNIMIYLEPKFLKEFFRNNEKAKRSIKSIETQEFCQSIKVKKTDLKTKVCALEIYNCLCSSAYDVLFVQGKVLEILSYELIDLFENNKDKKEQNVKFSSYDIKALYKAKEILSSNLKESPSISELSKMIKLNEFKLKYGFKNFFDTTPRNFLIENRMIKAKKLLENSELNISEIAYEVGYKQAHNLSTAFVKYYGVKPKDIIKNRKFYY</sequence>
<dbReference type="InterPro" id="IPR009057">
    <property type="entry name" value="Homeodomain-like_sf"/>
</dbReference>
<evidence type="ECO:0000313" key="6">
    <source>
        <dbReference type="Proteomes" id="UP000290191"/>
    </source>
</evidence>
<dbReference type="PANTHER" id="PTHR47893:SF1">
    <property type="entry name" value="REGULATORY PROTEIN PCHR"/>
    <property type="match status" value="1"/>
</dbReference>
<proteinExistence type="predicted"/>
<dbReference type="AlphaFoldDB" id="A0A4Q0XY65"/>
<dbReference type="GO" id="GO:0003700">
    <property type="term" value="F:DNA-binding transcription factor activity"/>
    <property type="evidence" value="ECO:0007669"/>
    <property type="project" value="InterPro"/>
</dbReference>
<evidence type="ECO:0000256" key="1">
    <source>
        <dbReference type="ARBA" id="ARBA00023015"/>
    </source>
</evidence>